<accession>A0AAE1G892</accession>
<evidence type="ECO:0000259" key="4">
    <source>
        <dbReference type="Pfam" id="PF13873"/>
    </source>
</evidence>
<evidence type="ECO:0000256" key="2">
    <source>
        <dbReference type="ARBA" id="ARBA00016807"/>
    </source>
</evidence>
<comment type="caution">
    <text evidence="5">The sequence shown here is derived from an EMBL/GenBank/DDBJ whole genome shotgun (WGS) entry which is preliminary data.</text>
</comment>
<dbReference type="InterPro" id="IPR028002">
    <property type="entry name" value="Myb_DNA-bind_5"/>
</dbReference>
<evidence type="ECO:0000313" key="5">
    <source>
        <dbReference type="EMBL" id="KAK3887937.1"/>
    </source>
</evidence>
<dbReference type="Proteomes" id="UP001286313">
    <property type="component" value="Unassembled WGS sequence"/>
</dbReference>
<proteinExistence type="predicted"/>
<comment type="subunit">
    <text evidence="1">Self-associates forming complexes of several hundred monomers.</text>
</comment>
<organism evidence="5 6">
    <name type="scientific">Petrolisthes cinctipes</name>
    <name type="common">Flat porcelain crab</name>
    <dbReference type="NCBI Taxonomy" id="88211"/>
    <lineage>
        <taxon>Eukaryota</taxon>
        <taxon>Metazoa</taxon>
        <taxon>Ecdysozoa</taxon>
        <taxon>Arthropoda</taxon>
        <taxon>Crustacea</taxon>
        <taxon>Multicrustacea</taxon>
        <taxon>Malacostraca</taxon>
        <taxon>Eumalacostraca</taxon>
        <taxon>Eucarida</taxon>
        <taxon>Decapoda</taxon>
        <taxon>Pleocyemata</taxon>
        <taxon>Anomura</taxon>
        <taxon>Galatheoidea</taxon>
        <taxon>Porcellanidae</taxon>
        <taxon>Petrolisthes</taxon>
    </lineage>
</organism>
<evidence type="ECO:0000256" key="1">
    <source>
        <dbReference type="ARBA" id="ARBA00011764"/>
    </source>
</evidence>
<evidence type="ECO:0000313" key="6">
    <source>
        <dbReference type="Proteomes" id="UP001286313"/>
    </source>
</evidence>
<gene>
    <name evidence="5" type="ORF">Pcinc_007987</name>
</gene>
<dbReference type="EMBL" id="JAWQEG010000600">
    <property type="protein sequence ID" value="KAK3887937.1"/>
    <property type="molecule type" value="Genomic_DNA"/>
</dbReference>
<dbReference type="Pfam" id="PF13873">
    <property type="entry name" value="Myb_DNA-bind_5"/>
    <property type="match status" value="1"/>
</dbReference>
<reference evidence="5" key="1">
    <citation type="submission" date="2023-10" db="EMBL/GenBank/DDBJ databases">
        <title>Genome assemblies of two species of porcelain crab, Petrolisthes cinctipes and Petrolisthes manimaculis (Anomura: Porcellanidae).</title>
        <authorList>
            <person name="Angst P."/>
        </authorList>
    </citation>
    <scope>NUCLEOTIDE SEQUENCE</scope>
    <source>
        <strain evidence="5">PB745_01</strain>
        <tissue evidence="5">Gill</tissue>
    </source>
</reference>
<evidence type="ECO:0000256" key="3">
    <source>
        <dbReference type="ARBA" id="ARBA00025466"/>
    </source>
</evidence>
<comment type="function">
    <text evidence="3">Involved in transvection phenomena (= synapsis-dependent gene expression), where the synaptic pairing of chromosomes carrying genes with which zeste interacts influences the expression of these genes. Zeste binds to DNA and stimulates transcription from a nearby promoter.</text>
</comment>
<sequence length="383" mass="43320">MACSQEAQFYEKVMLKKNSDSKSLLLTKIEYYNLIEELRVAASAKNKSNRQYYILGRYEVLQCGGVEKLIKKRNDKTQEPVYFVYIEDMFDTIKRAHIATGHGGRDKMVKDLSRYENVTRDTVELFKSLCVQCQQKRKRCATKGVTVKPILSKDYGSRTQVDLVDMQSCARGKYKWIMVYQDHLTKHKRDAWQSITESLTVAFPACERQRDQVEKKWQNLLCKGKRDISSRKRLYNQTGGGPPAPGGACEDPVLEEIEDIVGKDNVTWDGFPTKMVTDSFSITEEAVSIQPEEIVVHISDAGGGAAADTDEDDVGPPVIPPLGRLEDSLSFVDSGIFRAGDPQDVKFLIEELKRAARAQAAAYRDMSAAFRDMSAYYRSKTDK</sequence>
<protein>
    <recommendedName>
        <fullName evidence="2">Regulatory protein zeste</fullName>
    </recommendedName>
</protein>
<name>A0AAE1G892_PETCI</name>
<feature type="domain" description="Myb/SANT-like DNA-binding" evidence="4">
    <location>
        <begin position="183"/>
        <end position="228"/>
    </location>
</feature>
<dbReference type="AlphaFoldDB" id="A0AAE1G892"/>
<keyword evidence="6" id="KW-1185">Reference proteome</keyword>